<evidence type="ECO:0000256" key="1">
    <source>
        <dbReference type="ARBA" id="ARBA00004123"/>
    </source>
</evidence>
<organism evidence="15 16">
    <name type="scientific">Megaselia scalaris</name>
    <name type="common">Humpbacked fly</name>
    <name type="synonym">Phora scalaris</name>
    <dbReference type="NCBI Taxonomy" id="36166"/>
    <lineage>
        <taxon>Eukaryota</taxon>
        <taxon>Metazoa</taxon>
        <taxon>Ecdysozoa</taxon>
        <taxon>Arthropoda</taxon>
        <taxon>Hexapoda</taxon>
        <taxon>Insecta</taxon>
        <taxon>Pterygota</taxon>
        <taxon>Neoptera</taxon>
        <taxon>Endopterygota</taxon>
        <taxon>Diptera</taxon>
        <taxon>Brachycera</taxon>
        <taxon>Muscomorpha</taxon>
        <taxon>Platypezoidea</taxon>
        <taxon>Phoridae</taxon>
        <taxon>Megaseliini</taxon>
        <taxon>Megaselia</taxon>
    </lineage>
</organism>
<proteinExistence type="predicted"/>
<dbReference type="PANTHER" id="PTHR45993">
    <property type="entry name" value="B-CELL LYMPHOMA/LEUKEMIA 11"/>
    <property type="match status" value="1"/>
</dbReference>
<comment type="subcellular location">
    <subcellularLocation>
        <location evidence="1">Nucleus</location>
    </subcellularLocation>
</comment>
<evidence type="ECO:0000313" key="15">
    <source>
        <dbReference type="EnsemblMetazoa" id="MESCA008027-PA"/>
    </source>
</evidence>
<dbReference type="GO" id="GO:0006357">
    <property type="term" value="P:regulation of transcription by RNA polymerase II"/>
    <property type="evidence" value="ECO:0007669"/>
    <property type="project" value="TreeGrafter"/>
</dbReference>
<feature type="region of interest" description="Disordered" evidence="12">
    <location>
        <begin position="136"/>
        <end position="307"/>
    </location>
</feature>
<feature type="domain" description="C2H2-type" evidence="14">
    <location>
        <begin position="550"/>
        <end position="573"/>
    </location>
</feature>
<evidence type="ECO:0000256" key="4">
    <source>
        <dbReference type="ARBA" id="ARBA00022771"/>
    </source>
</evidence>
<keyword evidence="9" id="KW-0539">Nucleus</keyword>
<reference evidence="16" key="1">
    <citation type="submission" date="2013-02" db="EMBL/GenBank/DDBJ databases">
        <authorList>
            <person name="Hughes D."/>
        </authorList>
    </citation>
    <scope>NUCLEOTIDE SEQUENCE</scope>
    <source>
        <strain>Durham</strain>
        <strain evidence="16">NC isolate 2 -- Noor lab</strain>
    </source>
</reference>
<dbReference type="PANTHER" id="PTHR45993:SF7">
    <property type="entry name" value="TRANSCRIPTION FACTOR KEN"/>
    <property type="match status" value="1"/>
</dbReference>
<dbReference type="EMBL" id="CAQQ02003383">
    <property type="status" value="NOT_ANNOTATED_CDS"/>
    <property type="molecule type" value="Genomic_DNA"/>
</dbReference>
<dbReference type="GO" id="GO:0005634">
    <property type="term" value="C:nucleus"/>
    <property type="evidence" value="ECO:0007669"/>
    <property type="project" value="UniProtKB-SubCell"/>
</dbReference>
<evidence type="ECO:0000256" key="3">
    <source>
        <dbReference type="ARBA" id="ARBA00022737"/>
    </source>
</evidence>
<keyword evidence="16" id="KW-1185">Reference proteome</keyword>
<feature type="compositionally biased region" description="Gly residues" evidence="12">
    <location>
        <begin position="492"/>
        <end position="508"/>
    </location>
</feature>
<dbReference type="SMART" id="SM00225">
    <property type="entry name" value="BTB"/>
    <property type="match status" value="1"/>
</dbReference>
<evidence type="ECO:0000256" key="11">
    <source>
        <dbReference type="PROSITE-ProRule" id="PRU00042"/>
    </source>
</evidence>
<dbReference type="Gene3D" id="3.30.160.60">
    <property type="entry name" value="Classic Zinc Finger"/>
    <property type="match status" value="2"/>
</dbReference>
<keyword evidence="5" id="KW-0862">Zinc</keyword>
<keyword evidence="6" id="KW-0805">Transcription regulation</keyword>
<evidence type="ECO:0000256" key="10">
    <source>
        <dbReference type="ARBA" id="ARBA00077492"/>
    </source>
</evidence>
<dbReference type="InterPro" id="IPR013087">
    <property type="entry name" value="Znf_C2H2_type"/>
</dbReference>
<keyword evidence="2" id="KW-0479">Metal-binding</keyword>
<dbReference type="FunFam" id="3.30.160.60:FF:002059">
    <property type="entry name" value="transcription factor Ken"/>
    <property type="match status" value="1"/>
</dbReference>
<keyword evidence="3" id="KW-0677">Repeat</keyword>
<dbReference type="Gene3D" id="3.30.710.10">
    <property type="entry name" value="Potassium Channel Kv1.1, Chain A"/>
    <property type="match status" value="1"/>
</dbReference>
<dbReference type="InterPro" id="IPR000210">
    <property type="entry name" value="BTB/POZ_dom"/>
</dbReference>
<dbReference type="AlphaFoldDB" id="T1GW56"/>
<evidence type="ECO:0000256" key="7">
    <source>
        <dbReference type="ARBA" id="ARBA00023125"/>
    </source>
</evidence>
<evidence type="ECO:0000256" key="2">
    <source>
        <dbReference type="ARBA" id="ARBA00022723"/>
    </source>
</evidence>
<dbReference type="GO" id="GO:0003700">
    <property type="term" value="F:DNA-binding transcription factor activity"/>
    <property type="evidence" value="ECO:0007669"/>
    <property type="project" value="TreeGrafter"/>
</dbReference>
<dbReference type="STRING" id="36166.T1GW56"/>
<reference evidence="15" key="2">
    <citation type="submission" date="2015-06" db="UniProtKB">
        <authorList>
            <consortium name="EnsemblMetazoa"/>
        </authorList>
    </citation>
    <scope>IDENTIFICATION</scope>
</reference>
<keyword evidence="4 11" id="KW-0863">Zinc-finger</keyword>
<evidence type="ECO:0000256" key="6">
    <source>
        <dbReference type="ARBA" id="ARBA00023015"/>
    </source>
</evidence>
<feature type="domain" description="C2H2-type" evidence="14">
    <location>
        <begin position="522"/>
        <end position="549"/>
    </location>
</feature>
<feature type="compositionally biased region" description="Low complexity" evidence="12">
    <location>
        <begin position="136"/>
        <end position="148"/>
    </location>
</feature>
<feature type="compositionally biased region" description="Gly residues" evidence="12">
    <location>
        <begin position="415"/>
        <end position="425"/>
    </location>
</feature>
<evidence type="ECO:0000259" key="14">
    <source>
        <dbReference type="PROSITE" id="PS50157"/>
    </source>
</evidence>
<feature type="region of interest" description="Disordered" evidence="12">
    <location>
        <begin position="485"/>
        <end position="512"/>
    </location>
</feature>
<keyword evidence="7" id="KW-0238">DNA-binding</keyword>
<evidence type="ECO:0000313" key="16">
    <source>
        <dbReference type="Proteomes" id="UP000015102"/>
    </source>
</evidence>
<dbReference type="InterPro" id="IPR051497">
    <property type="entry name" value="Dev/Hematopoietic_TF"/>
</dbReference>
<dbReference type="InterPro" id="IPR036236">
    <property type="entry name" value="Znf_C2H2_sf"/>
</dbReference>
<dbReference type="Pfam" id="PF00096">
    <property type="entry name" value="zf-C2H2"/>
    <property type="match status" value="1"/>
</dbReference>
<dbReference type="PROSITE" id="PS50097">
    <property type="entry name" value="BTB"/>
    <property type="match status" value="1"/>
</dbReference>
<dbReference type="Pfam" id="PF00651">
    <property type="entry name" value="BTB"/>
    <property type="match status" value="1"/>
</dbReference>
<feature type="domain" description="BTB" evidence="13">
    <location>
        <begin position="43"/>
        <end position="102"/>
    </location>
</feature>
<evidence type="ECO:0000256" key="12">
    <source>
        <dbReference type="SAM" id="MobiDB-lite"/>
    </source>
</evidence>
<evidence type="ECO:0000256" key="8">
    <source>
        <dbReference type="ARBA" id="ARBA00023163"/>
    </source>
</evidence>
<dbReference type="HOGENOM" id="CLU_019233_0_0_1"/>
<dbReference type="GO" id="GO:0008270">
    <property type="term" value="F:zinc ion binding"/>
    <property type="evidence" value="ECO:0007669"/>
    <property type="project" value="UniProtKB-KW"/>
</dbReference>
<feature type="region of interest" description="Disordered" evidence="12">
    <location>
        <begin position="391"/>
        <end position="446"/>
    </location>
</feature>
<dbReference type="FunFam" id="3.30.160.60:FF:002034">
    <property type="entry name" value="transcription factor Ken"/>
    <property type="match status" value="1"/>
</dbReference>
<dbReference type="OMA" id="QQFVYQW"/>
<dbReference type="Proteomes" id="UP000015102">
    <property type="component" value="Unassembled WGS sequence"/>
</dbReference>
<sequence length="623" mass="69022">MTVFETVGHLRHLVARMLMLHYSKHGECILQEINAAFRGEHPTDLIIVCENKETLHAHKLVLAAASPLIRMCLEESPFNEPTTTVYFPDINAAYFRSLLDFLDLHPIERCCSITDLLSLLQIKSTDWRTVNSQTAALTTTSTSSANSHSRLKNRRQASSNFEDNNDNDNDSEHRSGEKNLEICSDDDMASKDGDNGEQEDMVNKKNRKNREGSSTPCFDMVIKREDQENTNSSNPENNQHHEDTENEDCGSSNNSEKGQKDDQSLENNDNDDNNDSERRSLGPVNLSIGSRNRNIDNKDDLQQQQQQIQHEAAMQFFDHFKTKRKALYFLPDSSAHHLLKPPPDQDILQNSPENYVVTPHRKRRPGFHNSPSTNQPFVPYHPSFLSEIRQKSPAAFSGSSSTDLFRQNGKSPTGEEGGGGNGTPGDGQSSGSAPPALPLPVPFPYHQWSQSTHSNLANLHNSPLSKLSPSAANSIEMQLAQLPNVRNAPSNGGSGGNGGGEGGSGSAGSGNPSAANAAVREYRCQYCGKQFGMSWNLKTHLRVHTGEKPFACRLCVAMFKQKAHLLKHLCSVHRNVISVNNGPNTSNRYSCCFCPMCFESSQELVRHLSGHHNNLLLTKNLKD</sequence>
<dbReference type="GO" id="GO:0000978">
    <property type="term" value="F:RNA polymerase II cis-regulatory region sequence-specific DNA binding"/>
    <property type="evidence" value="ECO:0007669"/>
    <property type="project" value="TreeGrafter"/>
</dbReference>
<dbReference type="InterPro" id="IPR011333">
    <property type="entry name" value="SKP1/BTB/POZ_sf"/>
</dbReference>
<dbReference type="PROSITE" id="PS00028">
    <property type="entry name" value="ZINC_FINGER_C2H2_1"/>
    <property type="match status" value="2"/>
</dbReference>
<keyword evidence="8" id="KW-0804">Transcription</keyword>
<dbReference type="EnsemblMetazoa" id="MESCA008027-RA">
    <property type="protein sequence ID" value="MESCA008027-PA"/>
    <property type="gene ID" value="MESCA008027"/>
</dbReference>
<dbReference type="PROSITE" id="PS50157">
    <property type="entry name" value="ZINC_FINGER_C2H2_2"/>
    <property type="match status" value="2"/>
</dbReference>
<protein>
    <recommendedName>
        <fullName evidence="10">Protein Ken and Barbie</fullName>
    </recommendedName>
</protein>
<name>T1GW56_MEGSC</name>
<evidence type="ECO:0000259" key="13">
    <source>
        <dbReference type="PROSITE" id="PS50097"/>
    </source>
</evidence>
<dbReference type="SUPFAM" id="SSF57667">
    <property type="entry name" value="beta-beta-alpha zinc fingers"/>
    <property type="match status" value="1"/>
</dbReference>
<dbReference type="SUPFAM" id="SSF54695">
    <property type="entry name" value="POZ domain"/>
    <property type="match status" value="1"/>
</dbReference>
<accession>T1GW56</accession>
<feature type="compositionally biased region" description="Basic and acidic residues" evidence="12">
    <location>
        <begin position="170"/>
        <end position="180"/>
    </location>
</feature>
<dbReference type="SMART" id="SM00355">
    <property type="entry name" value="ZnF_C2H2"/>
    <property type="match status" value="3"/>
</dbReference>
<evidence type="ECO:0000256" key="9">
    <source>
        <dbReference type="ARBA" id="ARBA00023242"/>
    </source>
</evidence>
<evidence type="ECO:0000256" key="5">
    <source>
        <dbReference type="ARBA" id="ARBA00022833"/>
    </source>
</evidence>